<organism evidence="7 8">
    <name type="scientific">Solemya velum gill symbiont</name>
    <dbReference type="NCBI Taxonomy" id="2340"/>
    <lineage>
        <taxon>Bacteria</taxon>
        <taxon>Pseudomonadati</taxon>
        <taxon>Pseudomonadota</taxon>
        <taxon>Gammaproteobacteria</taxon>
        <taxon>sulfur-oxidizing symbionts</taxon>
    </lineage>
</organism>
<dbReference type="PIRSF" id="PIRSF000401">
    <property type="entry name" value="RPL11_MTase"/>
    <property type="match status" value="1"/>
</dbReference>
<dbReference type="HAMAP" id="MF_00735">
    <property type="entry name" value="Methyltr_PrmA"/>
    <property type="match status" value="1"/>
</dbReference>
<comment type="subcellular location">
    <subcellularLocation>
        <location evidence="6">Cytoplasm</location>
    </subcellularLocation>
</comment>
<evidence type="ECO:0000256" key="1">
    <source>
        <dbReference type="ARBA" id="ARBA00009741"/>
    </source>
</evidence>
<feature type="binding site" evidence="6">
    <location>
        <position position="148"/>
    </location>
    <ligand>
        <name>S-adenosyl-L-methionine</name>
        <dbReference type="ChEBI" id="CHEBI:59789"/>
    </ligand>
</feature>
<dbReference type="Gene3D" id="3.40.50.150">
    <property type="entry name" value="Vaccinia Virus protein VP39"/>
    <property type="match status" value="1"/>
</dbReference>
<proteinExistence type="inferred from homology"/>
<dbReference type="GO" id="GO:0032259">
    <property type="term" value="P:methylation"/>
    <property type="evidence" value="ECO:0007669"/>
    <property type="project" value="UniProtKB-KW"/>
</dbReference>
<feature type="binding site" evidence="6">
    <location>
        <position position="169"/>
    </location>
    <ligand>
        <name>S-adenosyl-L-methionine</name>
        <dbReference type="ChEBI" id="CHEBI:59789"/>
    </ligand>
</feature>
<dbReference type="EMBL" id="JRAA01000002">
    <property type="protein sequence ID" value="KHF25140.1"/>
    <property type="molecule type" value="Genomic_DNA"/>
</dbReference>
<evidence type="ECO:0000256" key="3">
    <source>
        <dbReference type="ARBA" id="ARBA00022603"/>
    </source>
</evidence>
<keyword evidence="2 6" id="KW-0963">Cytoplasm</keyword>
<reference evidence="7 8" key="1">
    <citation type="journal article" date="2014" name="BMC Genomics">
        <title>The genome of the intracellular bacterium of the coastal bivalve, Solemya velum: a blueprint for thriving in and out of symbiosis.</title>
        <authorList>
            <person name="Dmytrenko O."/>
            <person name="Russell S.L."/>
            <person name="Loo W.T."/>
            <person name="Fontanez K.M."/>
            <person name="Liao L."/>
            <person name="Roeselers G."/>
            <person name="Sharma R."/>
            <person name="Stewart F.J."/>
            <person name="Newton I.L."/>
            <person name="Woyke T."/>
            <person name="Wu D."/>
            <person name="Lang J.M."/>
            <person name="Eisen J.A."/>
            <person name="Cavanaugh C.M."/>
        </authorList>
    </citation>
    <scope>NUCLEOTIDE SEQUENCE [LARGE SCALE GENOMIC DNA]</scope>
    <source>
        <strain evidence="7 8">WH</strain>
    </source>
</reference>
<keyword evidence="4 6" id="KW-0808">Transferase</keyword>
<keyword evidence="7" id="KW-0687">Ribonucleoprotein</keyword>
<evidence type="ECO:0000256" key="5">
    <source>
        <dbReference type="ARBA" id="ARBA00022691"/>
    </source>
</evidence>
<dbReference type="PANTHER" id="PTHR43648">
    <property type="entry name" value="ELECTRON TRANSFER FLAVOPROTEIN BETA SUBUNIT LYSINE METHYLTRANSFERASE"/>
    <property type="match status" value="1"/>
</dbReference>
<feature type="binding site" evidence="6">
    <location>
        <position position="232"/>
    </location>
    <ligand>
        <name>S-adenosyl-L-methionine</name>
        <dbReference type="ChEBI" id="CHEBI:59789"/>
    </ligand>
</feature>
<dbReference type="GO" id="GO:0005840">
    <property type="term" value="C:ribosome"/>
    <property type="evidence" value="ECO:0007669"/>
    <property type="project" value="UniProtKB-KW"/>
</dbReference>
<feature type="binding site" evidence="6">
    <location>
        <position position="191"/>
    </location>
    <ligand>
        <name>S-adenosyl-L-methionine</name>
        <dbReference type="ChEBI" id="CHEBI:59789"/>
    </ligand>
</feature>
<dbReference type="InterPro" id="IPR050078">
    <property type="entry name" value="Ribosomal_L11_MeTrfase_PrmA"/>
</dbReference>
<comment type="function">
    <text evidence="6">Methylates ribosomal protein L11.</text>
</comment>
<dbReference type="PANTHER" id="PTHR43648:SF1">
    <property type="entry name" value="ELECTRON TRANSFER FLAVOPROTEIN BETA SUBUNIT LYSINE METHYLTRANSFERASE"/>
    <property type="match status" value="1"/>
</dbReference>
<evidence type="ECO:0000256" key="6">
    <source>
        <dbReference type="HAMAP-Rule" id="MF_00735"/>
    </source>
</evidence>
<accession>A0A0B0H7P2</accession>
<dbReference type="GO" id="GO:0016279">
    <property type="term" value="F:protein-lysine N-methyltransferase activity"/>
    <property type="evidence" value="ECO:0007669"/>
    <property type="project" value="TreeGrafter"/>
</dbReference>
<gene>
    <name evidence="6" type="primary">prmA</name>
    <name evidence="7" type="ORF">JV46_09800</name>
</gene>
<dbReference type="STRING" id="2340.JV46_09800"/>
<dbReference type="OrthoDB" id="9785995at2"/>
<evidence type="ECO:0000256" key="4">
    <source>
        <dbReference type="ARBA" id="ARBA00022679"/>
    </source>
</evidence>
<dbReference type="Pfam" id="PF06325">
    <property type="entry name" value="PrmA"/>
    <property type="match status" value="1"/>
</dbReference>
<dbReference type="InterPro" id="IPR004498">
    <property type="entry name" value="Ribosomal_PrmA_MeTrfase"/>
</dbReference>
<evidence type="ECO:0000313" key="7">
    <source>
        <dbReference type="EMBL" id="KHF25140.1"/>
    </source>
</evidence>
<evidence type="ECO:0000256" key="2">
    <source>
        <dbReference type="ARBA" id="ARBA00022490"/>
    </source>
</evidence>
<name>A0A0B0H7P2_SOVGS</name>
<dbReference type="InterPro" id="IPR029063">
    <property type="entry name" value="SAM-dependent_MTases_sf"/>
</dbReference>
<keyword evidence="8" id="KW-1185">Reference proteome</keyword>
<evidence type="ECO:0000313" key="8">
    <source>
        <dbReference type="Proteomes" id="UP000030856"/>
    </source>
</evidence>
<dbReference type="Proteomes" id="UP000030856">
    <property type="component" value="Unassembled WGS sequence"/>
</dbReference>
<comment type="similarity">
    <text evidence="1 6">Belongs to the methyltransferase superfamily. PrmA family.</text>
</comment>
<sequence length="295" mass="32130">MPWVQVHIPVEKAAAQAVELLLETIGAISITLTDAGDEPQLEPAPGEERIWSETVVTALFESETDWQQLRSALETALDQLNINATPVIEVLEEQEWERAWLDDFKPMRFGERLWVVPRGLQLPDEATDPVVMTLDPGLAFGTGTHPTTALCLEWLDQADLPGKDVIDFGCGSGILAIAALLLGARQATGIDHDPQALIASEQNAEENGVLDRLVLQNSDTPPQKSADIVMANILASVLIDLSTQLASLPRQGGRIALSGILADQAEDVRAAFDPYFRLEATQNLDDWVLITGTKR</sequence>
<dbReference type="RefSeq" id="WP_043117363.1">
    <property type="nucleotide sequence ID" value="NZ_JRAA01000002.1"/>
</dbReference>
<comment type="caution">
    <text evidence="7">The sequence shown here is derived from an EMBL/GenBank/DDBJ whole genome shotgun (WGS) entry which is preliminary data.</text>
</comment>
<dbReference type="eggNOG" id="COG2264">
    <property type="taxonomic scope" value="Bacteria"/>
</dbReference>
<dbReference type="AlphaFoldDB" id="A0A0B0H7P2"/>
<comment type="catalytic activity">
    <reaction evidence="6">
        <text>L-lysyl-[protein] + 3 S-adenosyl-L-methionine = N(6),N(6),N(6)-trimethyl-L-lysyl-[protein] + 3 S-adenosyl-L-homocysteine + 3 H(+)</text>
        <dbReference type="Rhea" id="RHEA:54192"/>
        <dbReference type="Rhea" id="RHEA-COMP:9752"/>
        <dbReference type="Rhea" id="RHEA-COMP:13826"/>
        <dbReference type="ChEBI" id="CHEBI:15378"/>
        <dbReference type="ChEBI" id="CHEBI:29969"/>
        <dbReference type="ChEBI" id="CHEBI:57856"/>
        <dbReference type="ChEBI" id="CHEBI:59789"/>
        <dbReference type="ChEBI" id="CHEBI:61961"/>
    </reaction>
</comment>
<protein>
    <recommendedName>
        <fullName evidence="6">Ribosomal protein L11 methyltransferase</fullName>
        <shortName evidence="6">L11 Mtase</shortName>
        <ecNumber evidence="6">2.1.1.-</ecNumber>
    </recommendedName>
</protein>
<keyword evidence="7" id="KW-0689">Ribosomal protein</keyword>
<dbReference type="GO" id="GO:0005829">
    <property type="term" value="C:cytosol"/>
    <property type="evidence" value="ECO:0007669"/>
    <property type="project" value="TreeGrafter"/>
</dbReference>
<dbReference type="PATRIC" id="fig|2340.3.peg.1769"/>
<dbReference type="EC" id="2.1.1.-" evidence="6"/>
<keyword evidence="5 6" id="KW-0949">S-adenosyl-L-methionine</keyword>
<keyword evidence="3 6" id="KW-0489">Methyltransferase</keyword>
<dbReference type="SUPFAM" id="SSF53335">
    <property type="entry name" value="S-adenosyl-L-methionine-dependent methyltransferases"/>
    <property type="match status" value="1"/>
</dbReference>
<dbReference type="NCBIfam" id="TIGR00406">
    <property type="entry name" value="prmA"/>
    <property type="match status" value="1"/>
</dbReference>